<organism evidence="2 3">
    <name type="scientific">Acanthopleuribacter pedis</name>
    <dbReference type="NCBI Taxonomy" id="442870"/>
    <lineage>
        <taxon>Bacteria</taxon>
        <taxon>Pseudomonadati</taxon>
        <taxon>Acidobacteriota</taxon>
        <taxon>Holophagae</taxon>
        <taxon>Acanthopleuribacterales</taxon>
        <taxon>Acanthopleuribacteraceae</taxon>
        <taxon>Acanthopleuribacter</taxon>
    </lineage>
</organism>
<dbReference type="EMBL" id="JAFREP010000024">
    <property type="protein sequence ID" value="MBO1321475.1"/>
    <property type="molecule type" value="Genomic_DNA"/>
</dbReference>
<accession>A0A8J7QNZ8</accession>
<dbReference type="AlphaFoldDB" id="A0A8J7QNZ8"/>
<name>A0A8J7QNZ8_9BACT</name>
<sequence length="336" mass="36922">MLRNVLLSLIAFVFAASAALAQSDLSPSFRMIQINGPDVNESVSVHALSDYGHVLGRYGSWERRLFVIQPYEEMRFLDEDLLYPADINNSGYAVGGSYPNWISINGTAYDLQTPGGSDDLFINDKGQIAGNYNGSRSKGYFMKSFKAEEWVELGDLGGNETDVLGLNNNGQVVGSSKKSDGRFYAFVWNGTSGMTELNISPGPWRRAEAYGINDRGDIVAGNQSVIYTIEAETGTQEFMLVPAGGRPRAVAINNLRQVVGTVGQSGDTEPFFYQYGRGRGQYLADLVTNMPSDVTSFYVVDINNRGQILAVTYHANQGILKSWILQPRRSVIAYEP</sequence>
<feature type="signal peptide" evidence="1">
    <location>
        <begin position="1"/>
        <end position="21"/>
    </location>
</feature>
<proteinExistence type="predicted"/>
<evidence type="ECO:0000313" key="3">
    <source>
        <dbReference type="Proteomes" id="UP000664417"/>
    </source>
</evidence>
<feature type="chain" id="PRO_5035236760" evidence="1">
    <location>
        <begin position="22"/>
        <end position="336"/>
    </location>
</feature>
<gene>
    <name evidence="2" type="ORF">J3U88_23535</name>
</gene>
<dbReference type="NCBIfam" id="TIGR02913">
    <property type="entry name" value="HAF_rpt"/>
    <property type="match status" value="1"/>
</dbReference>
<evidence type="ECO:0000313" key="2">
    <source>
        <dbReference type="EMBL" id="MBO1321475.1"/>
    </source>
</evidence>
<reference evidence="2" key="1">
    <citation type="submission" date="2021-03" db="EMBL/GenBank/DDBJ databases">
        <authorList>
            <person name="Wang G."/>
        </authorList>
    </citation>
    <scope>NUCLEOTIDE SEQUENCE</scope>
    <source>
        <strain evidence="2">KCTC 12899</strain>
    </source>
</reference>
<dbReference type="Proteomes" id="UP000664417">
    <property type="component" value="Unassembled WGS sequence"/>
</dbReference>
<keyword evidence="1" id="KW-0732">Signal</keyword>
<dbReference type="RefSeq" id="WP_207861448.1">
    <property type="nucleotide sequence ID" value="NZ_JAFREP010000024.1"/>
</dbReference>
<evidence type="ECO:0000256" key="1">
    <source>
        <dbReference type="SAM" id="SignalP"/>
    </source>
</evidence>
<protein>
    <submittedName>
        <fullName evidence="2">Uncharacterized protein</fullName>
    </submittedName>
</protein>
<comment type="caution">
    <text evidence="2">The sequence shown here is derived from an EMBL/GenBank/DDBJ whole genome shotgun (WGS) entry which is preliminary data.</text>
</comment>
<dbReference type="InterPro" id="IPR014262">
    <property type="entry name" value="HAF_rpt"/>
</dbReference>
<keyword evidence="3" id="KW-1185">Reference proteome</keyword>